<comment type="caution">
    <text evidence="1">The sequence shown here is derived from an EMBL/GenBank/DDBJ whole genome shotgun (WGS) entry which is preliminary data.</text>
</comment>
<organism evidence="1 2">
    <name type="scientific">Sphingosinicella soli</name>
    <dbReference type="NCBI Taxonomy" id="333708"/>
    <lineage>
        <taxon>Bacteria</taxon>
        <taxon>Pseudomonadati</taxon>
        <taxon>Pseudomonadota</taxon>
        <taxon>Alphaproteobacteria</taxon>
        <taxon>Sphingomonadales</taxon>
        <taxon>Sphingosinicellaceae</taxon>
        <taxon>Sphingosinicella</taxon>
    </lineage>
</organism>
<dbReference type="EMBL" id="JACHNZ010000061">
    <property type="protein sequence ID" value="MBB4633829.1"/>
    <property type="molecule type" value="Genomic_DNA"/>
</dbReference>
<reference evidence="1 2" key="1">
    <citation type="submission" date="2020-08" db="EMBL/GenBank/DDBJ databases">
        <title>Genomic Encyclopedia of Type Strains, Phase IV (KMG-IV): sequencing the most valuable type-strain genomes for metagenomic binning, comparative biology and taxonomic classification.</title>
        <authorList>
            <person name="Goeker M."/>
        </authorList>
    </citation>
    <scope>NUCLEOTIDE SEQUENCE [LARGE SCALE GENOMIC DNA]</scope>
    <source>
        <strain evidence="1 2">DSM 17328</strain>
    </source>
</reference>
<gene>
    <name evidence="1" type="ORF">GGQ98_003485</name>
</gene>
<accession>A0A7W7F8K6</accession>
<dbReference type="RefSeq" id="WP_243451985.1">
    <property type="nucleotide sequence ID" value="NZ_JACHNZ010000061.1"/>
</dbReference>
<name>A0A7W7F8K6_9SPHN</name>
<dbReference type="Proteomes" id="UP000566324">
    <property type="component" value="Unassembled WGS sequence"/>
</dbReference>
<dbReference type="AlphaFoldDB" id="A0A7W7F8K6"/>
<proteinExistence type="predicted"/>
<protein>
    <submittedName>
        <fullName evidence="1">Uncharacterized protein</fullName>
    </submittedName>
</protein>
<evidence type="ECO:0000313" key="1">
    <source>
        <dbReference type="EMBL" id="MBB4633829.1"/>
    </source>
</evidence>
<keyword evidence="2" id="KW-1185">Reference proteome</keyword>
<evidence type="ECO:0000313" key="2">
    <source>
        <dbReference type="Proteomes" id="UP000566324"/>
    </source>
</evidence>
<sequence>MLVETRGSRHRQVKIAVGGRDKTHAAGRLKVMVTHQALDPLIIGDHALVAERSLQTAPTLSFERGANRCDSRQQFGIAEPLGQVVVECGPCDAHQPTSSGDRHPAGPVITDVLALIGRDASRRAPLKTPAPAPVCR</sequence>